<dbReference type="SMART" id="SM00922">
    <property type="entry name" value="MR_MLE"/>
    <property type="match status" value="1"/>
</dbReference>
<name>A0A1L9X607_ASPA1</name>
<dbReference type="InterPro" id="IPR023592">
    <property type="entry name" value="Galactonate_deHydtase"/>
</dbReference>
<feature type="domain" description="Mandelate racemase/muconate lactonizing enzyme C-terminal" evidence="5">
    <location>
        <begin position="126"/>
        <end position="228"/>
    </location>
</feature>
<dbReference type="SUPFAM" id="SSF51604">
    <property type="entry name" value="Enolase C-terminal domain-like"/>
    <property type="match status" value="1"/>
</dbReference>
<evidence type="ECO:0000313" key="7">
    <source>
        <dbReference type="Proteomes" id="UP000184546"/>
    </source>
</evidence>
<proteinExistence type="predicted"/>
<comment type="cofactor">
    <cofactor evidence="1">
        <name>Mg(2+)</name>
        <dbReference type="ChEBI" id="CHEBI:18420"/>
    </cofactor>
</comment>
<dbReference type="SFLD" id="SFLDF00003">
    <property type="entry name" value="D-galactonate_dehydratase"/>
    <property type="match status" value="1"/>
</dbReference>
<dbReference type="InterPro" id="IPR013341">
    <property type="entry name" value="Mandelate_racemase_N_dom"/>
</dbReference>
<dbReference type="RefSeq" id="XP_020060220.1">
    <property type="nucleotide sequence ID" value="XM_020200600.1"/>
</dbReference>
<sequence>MARIKSIEYFRVKPRWLFVKITDDEGQFGWGEATLEGHTLAVEGALDEIIARVIGYEADDIEHIWQTIWRLGFYRGGPVFMSALSGIDIALWDRKGRRLGVPVYQLLGGKVRDKIQVYAWIGGDRPSDVEIAAKARIEQGLKCVKMNATEDVNWLDSPAILDSCIERIKQVKALGLDAGLDFHGRLHRPMAKQLAKALEPYRPLFIEEPLLVEHPEAIKQLSQQTSIPIALGERLYTRWDAKRFLEDASVDILQPDIAHAGGISETKRIATMAETYDVAIAPHCPLGPIALAASMQVATSIPNFVIQEMSLGMHYNIEAGDIDLTSYLVDASVFDIEGGYVTVPKGPGLGIEINEELVRKISQETEPWLPKEFYGPDGGIREW</sequence>
<dbReference type="FunFam" id="3.30.390.10:FF:000003">
    <property type="entry name" value="D-galactonate dehydratase"/>
    <property type="match status" value="1"/>
</dbReference>
<dbReference type="Pfam" id="PF13378">
    <property type="entry name" value="MR_MLE_C"/>
    <property type="match status" value="1"/>
</dbReference>
<dbReference type="InterPro" id="IPR034593">
    <property type="entry name" value="DgoD-like"/>
</dbReference>
<dbReference type="Pfam" id="PF02746">
    <property type="entry name" value="MR_MLE_N"/>
    <property type="match status" value="1"/>
</dbReference>
<dbReference type="InterPro" id="IPR029065">
    <property type="entry name" value="Enolase_C-like"/>
</dbReference>
<keyword evidence="2" id="KW-0479">Metal-binding</keyword>
<dbReference type="PANTHER" id="PTHR48080">
    <property type="entry name" value="D-GALACTONATE DEHYDRATASE-RELATED"/>
    <property type="match status" value="1"/>
</dbReference>
<evidence type="ECO:0000256" key="1">
    <source>
        <dbReference type="ARBA" id="ARBA00001946"/>
    </source>
</evidence>
<evidence type="ECO:0000313" key="6">
    <source>
        <dbReference type="EMBL" id="OJK03881.1"/>
    </source>
</evidence>
<reference evidence="7" key="1">
    <citation type="journal article" date="2017" name="Genome Biol.">
        <title>Comparative genomics reveals high biological diversity and specific adaptations in the industrially and medically important fungal genus Aspergillus.</title>
        <authorList>
            <person name="de Vries R.P."/>
            <person name="Riley R."/>
            <person name="Wiebenga A."/>
            <person name="Aguilar-Osorio G."/>
            <person name="Amillis S."/>
            <person name="Uchima C.A."/>
            <person name="Anderluh G."/>
            <person name="Asadollahi M."/>
            <person name="Askin M."/>
            <person name="Barry K."/>
            <person name="Battaglia E."/>
            <person name="Bayram O."/>
            <person name="Benocci T."/>
            <person name="Braus-Stromeyer S.A."/>
            <person name="Caldana C."/>
            <person name="Canovas D."/>
            <person name="Cerqueira G.C."/>
            <person name="Chen F."/>
            <person name="Chen W."/>
            <person name="Choi C."/>
            <person name="Clum A."/>
            <person name="Dos Santos R.A."/>
            <person name="Damasio A.R."/>
            <person name="Diallinas G."/>
            <person name="Emri T."/>
            <person name="Fekete E."/>
            <person name="Flipphi M."/>
            <person name="Freyberg S."/>
            <person name="Gallo A."/>
            <person name="Gournas C."/>
            <person name="Habgood R."/>
            <person name="Hainaut M."/>
            <person name="Harispe M.L."/>
            <person name="Henrissat B."/>
            <person name="Hilden K.S."/>
            <person name="Hope R."/>
            <person name="Hossain A."/>
            <person name="Karabika E."/>
            <person name="Karaffa L."/>
            <person name="Karanyi Z."/>
            <person name="Krasevec N."/>
            <person name="Kuo A."/>
            <person name="Kusch H."/>
            <person name="LaButti K."/>
            <person name="Lagendijk E.L."/>
            <person name="Lapidus A."/>
            <person name="Levasseur A."/>
            <person name="Lindquist E."/>
            <person name="Lipzen A."/>
            <person name="Logrieco A.F."/>
            <person name="MacCabe A."/>
            <person name="Maekelae M.R."/>
            <person name="Malavazi I."/>
            <person name="Melin P."/>
            <person name="Meyer V."/>
            <person name="Mielnichuk N."/>
            <person name="Miskei M."/>
            <person name="Molnar A.P."/>
            <person name="Mule G."/>
            <person name="Ngan C.Y."/>
            <person name="Orejas M."/>
            <person name="Orosz E."/>
            <person name="Ouedraogo J.P."/>
            <person name="Overkamp K.M."/>
            <person name="Park H.-S."/>
            <person name="Perrone G."/>
            <person name="Piumi F."/>
            <person name="Punt P.J."/>
            <person name="Ram A.F."/>
            <person name="Ramon A."/>
            <person name="Rauscher S."/>
            <person name="Record E."/>
            <person name="Riano-Pachon D.M."/>
            <person name="Robert V."/>
            <person name="Roehrig J."/>
            <person name="Ruller R."/>
            <person name="Salamov A."/>
            <person name="Salih N.S."/>
            <person name="Samson R.A."/>
            <person name="Sandor E."/>
            <person name="Sanguinetti M."/>
            <person name="Schuetze T."/>
            <person name="Sepcic K."/>
            <person name="Shelest E."/>
            <person name="Sherlock G."/>
            <person name="Sophianopoulou V."/>
            <person name="Squina F.M."/>
            <person name="Sun H."/>
            <person name="Susca A."/>
            <person name="Todd R.B."/>
            <person name="Tsang A."/>
            <person name="Unkles S.E."/>
            <person name="van de Wiele N."/>
            <person name="van Rossen-Uffink D."/>
            <person name="Oliveira J.V."/>
            <person name="Vesth T.C."/>
            <person name="Visser J."/>
            <person name="Yu J.-H."/>
            <person name="Zhou M."/>
            <person name="Andersen M.R."/>
            <person name="Archer D.B."/>
            <person name="Baker S.E."/>
            <person name="Benoit I."/>
            <person name="Brakhage A.A."/>
            <person name="Braus G.H."/>
            <person name="Fischer R."/>
            <person name="Frisvad J.C."/>
            <person name="Goldman G.H."/>
            <person name="Houbraken J."/>
            <person name="Oakley B."/>
            <person name="Pocsi I."/>
            <person name="Scazzocchio C."/>
            <person name="Seiboth B."/>
            <person name="vanKuyk P.A."/>
            <person name="Wortman J."/>
            <person name="Dyer P.S."/>
            <person name="Grigoriev I.V."/>
        </authorList>
    </citation>
    <scope>NUCLEOTIDE SEQUENCE [LARGE SCALE GENOMIC DNA]</scope>
    <source>
        <strain evidence="7">ATCC 16872 / CBS 172.66 / WB 5094</strain>
    </source>
</reference>
<dbReference type="PANTHER" id="PTHR48080:SF2">
    <property type="entry name" value="D-GALACTONATE DEHYDRATASE"/>
    <property type="match status" value="1"/>
</dbReference>
<evidence type="ECO:0000256" key="4">
    <source>
        <dbReference type="ARBA" id="ARBA00023239"/>
    </source>
</evidence>
<dbReference type="VEuPathDB" id="FungiDB:ASPACDRAFT_39497"/>
<keyword evidence="7" id="KW-1185">Reference proteome</keyword>
<gene>
    <name evidence="6" type="ORF">ASPACDRAFT_39497</name>
</gene>
<dbReference type="OMA" id="DWDTRAY"/>
<dbReference type="AlphaFoldDB" id="A0A1L9X607"/>
<dbReference type="Gene3D" id="3.30.390.10">
    <property type="entry name" value="Enolase-like, N-terminal domain"/>
    <property type="match status" value="1"/>
</dbReference>
<dbReference type="OrthoDB" id="2579025at2759"/>
<keyword evidence="3" id="KW-0460">Magnesium</keyword>
<dbReference type="SUPFAM" id="SSF54826">
    <property type="entry name" value="Enolase N-terminal domain-like"/>
    <property type="match status" value="1"/>
</dbReference>
<dbReference type="NCBIfam" id="NF010624">
    <property type="entry name" value="PRK14017.1"/>
    <property type="match status" value="1"/>
</dbReference>
<dbReference type="STRING" id="690307.A0A1L9X607"/>
<dbReference type="GO" id="GO:0008869">
    <property type="term" value="F:galactonate dehydratase activity"/>
    <property type="evidence" value="ECO:0007669"/>
    <property type="project" value="InterPro"/>
</dbReference>
<dbReference type="Proteomes" id="UP000184546">
    <property type="component" value="Unassembled WGS sequence"/>
</dbReference>
<keyword evidence="4" id="KW-0456">Lyase</keyword>
<dbReference type="InterPro" id="IPR029017">
    <property type="entry name" value="Enolase-like_N"/>
</dbReference>
<dbReference type="GeneID" id="30974414"/>
<dbReference type="GO" id="GO:0046872">
    <property type="term" value="F:metal ion binding"/>
    <property type="evidence" value="ECO:0007669"/>
    <property type="project" value="UniProtKB-KW"/>
</dbReference>
<dbReference type="SFLD" id="SFLDS00001">
    <property type="entry name" value="Enolase"/>
    <property type="match status" value="1"/>
</dbReference>
<dbReference type="GO" id="GO:0034194">
    <property type="term" value="P:D-galactonate catabolic process"/>
    <property type="evidence" value="ECO:0007669"/>
    <property type="project" value="InterPro"/>
</dbReference>
<evidence type="ECO:0000259" key="5">
    <source>
        <dbReference type="SMART" id="SM00922"/>
    </source>
</evidence>
<evidence type="ECO:0000256" key="2">
    <source>
        <dbReference type="ARBA" id="ARBA00022723"/>
    </source>
</evidence>
<dbReference type="InterPro" id="IPR036849">
    <property type="entry name" value="Enolase-like_C_sf"/>
</dbReference>
<dbReference type="InterPro" id="IPR013342">
    <property type="entry name" value="Mandelate_racemase_C"/>
</dbReference>
<dbReference type="Gene3D" id="3.20.20.120">
    <property type="entry name" value="Enolase-like C-terminal domain"/>
    <property type="match status" value="1"/>
</dbReference>
<dbReference type="EMBL" id="KV878971">
    <property type="protein sequence ID" value="OJK03881.1"/>
    <property type="molecule type" value="Genomic_DNA"/>
</dbReference>
<organism evidence="6 7">
    <name type="scientific">Aspergillus aculeatus (strain ATCC 16872 / CBS 172.66 / WB 5094)</name>
    <dbReference type="NCBI Taxonomy" id="690307"/>
    <lineage>
        <taxon>Eukaryota</taxon>
        <taxon>Fungi</taxon>
        <taxon>Dikarya</taxon>
        <taxon>Ascomycota</taxon>
        <taxon>Pezizomycotina</taxon>
        <taxon>Eurotiomycetes</taxon>
        <taxon>Eurotiomycetidae</taxon>
        <taxon>Eurotiales</taxon>
        <taxon>Aspergillaceae</taxon>
        <taxon>Aspergillus</taxon>
        <taxon>Aspergillus subgen. Circumdati</taxon>
    </lineage>
</organism>
<dbReference type="CDD" id="cd03325">
    <property type="entry name" value="D-galactonate_dehydratase"/>
    <property type="match status" value="1"/>
</dbReference>
<protein>
    <recommendedName>
        <fullName evidence="5">Mandelate racemase/muconate lactonizing enzyme C-terminal domain-containing protein</fullName>
    </recommendedName>
</protein>
<evidence type="ECO:0000256" key="3">
    <source>
        <dbReference type="ARBA" id="ARBA00022842"/>
    </source>
</evidence>
<accession>A0A1L9X607</accession>
<dbReference type="SFLD" id="SFLDG00179">
    <property type="entry name" value="mandelate_racemase"/>
    <property type="match status" value="1"/>
</dbReference>